<sequence>MRPGGDGAQSVLGARATGWFTAAKGPVGPFCSGMKLRTGSISGMLQTLQMPWLRGPVGCAEKENWGRDLEVFGERVDEASSVKIVGSISGEGSGVS</sequence>
<dbReference type="Proteomes" id="UP000322234">
    <property type="component" value="Unassembled WGS sequence"/>
</dbReference>
<evidence type="ECO:0000313" key="1">
    <source>
        <dbReference type="EMBL" id="MXQ96183.1"/>
    </source>
</evidence>
<proteinExistence type="predicted"/>
<protein>
    <submittedName>
        <fullName evidence="1">Uncharacterized protein</fullName>
    </submittedName>
</protein>
<organism evidence="1 2">
    <name type="scientific">Bos mutus</name>
    <name type="common">wild yak</name>
    <dbReference type="NCBI Taxonomy" id="72004"/>
    <lineage>
        <taxon>Eukaryota</taxon>
        <taxon>Metazoa</taxon>
        <taxon>Chordata</taxon>
        <taxon>Craniata</taxon>
        <taxon>Vertebrata</taxon>
        <taxon>Euteleostomi</taxon>
        <taxon>Mammalia</taxon>
        <taxon>Eutheria</taxon>
        <taxon>Laurasiatheria</taxon>
        <taxon>Artiodactyla</taxon>
        <taxon>Ruminantia</taxon>
        <taxon>Pecora</taxon>
        <taxon>Bovidae</taxon>
        <taxon>Bovinae</taxon>
        <taxon>Bos</taxon>
    </lineage>
</organism>
<evidence type="ECO:0000313" key="2">
    <source>
        <dbReference type="Proteomes" id="UP000322234"/>
    </source>
</evidence>
<dbReference type="EMBL" id="VBQZ03000154">
    <property type="protein sequence ID" value="MXQ96183.1"/>
    <property type="molecule type" value="Genomic_DNA"/>
</dbReference>
<gene>
    <name evidence="1" type="ORF">E5288_WYG020168</name>
</gene>
<reference evidence="1" key="1">
    <citation type="submission" date="2019-10" db="EMBL/GenBank/DDBJ databases">
        <title>The sequence and de novo assembly of the wild yak genome.</title>
        <authorList>
            <person name="Liu Y."/>
        </authorList>
    </citation>
    <scope>NUCLEOTIDE SEQUENCE [LARGE SCALE GENOMIC DNA]</scope>
    <source>
        <strain evidence="1">WY2019</strain>
    </source>
</reference>
<dbReference type="AlphaFoldDB" id="A0A6B0SAZ7"/>
<accession>A0A6B0SAZ7</accession>
<name>A0A6B0SAZ7_9CETA</name>
<keyword evidence="2" id="KW-1185">Reference proteome</keyword>
<comment type="caution">
    <text evidence="1">The sequence shown here is derived from an EMBL/GenBank/DDBJ whole genome shotgun (WGS) entry which is preliminary data.</text>
</comment>